<dbReference type="SUPFAM" id="SSF140478">
    <property type="entry name" value="LemA-like"/>
    <property type="match status" value="1"/>
</dbReference>
<protein>
    <recommendedName>
        <fullName evidence="4">LemA family protein</fullName>
    </recommendedName>
</protein>
<accession>A0AAP2DKA7</accession>
<gene>
    <name evidence="2" type="ORF">KK083_13745</name>
</gene>
<evidence type="ECO:0008006" key="4">
    <source>
        <dbReference type="Google" id="ProtNLM"/>
    </source>
</evidence>
<dbReference type="InterPro" id="IPR023353">
    <property type="entry name" value="LemA-like_dom_sf"/>
</dbReference>
<feature type="coiled-coil region" evidence="1">
    <location>
        <begin position="143"/>
        <end position="177"/>
    </location>
</feature>
<keyword evidence="1" id="KW-0175">Coiled coil</keyword>
<dbReference type="Proteomes" id="UP001319200">
    <property type="component" value="Unassembled WGS sequence"/>
</dbReference>
<evidence type="ECO:0000256" key="1">
    <source>
        <dbReference type="SAM" id="Coils"/>
    </source>
</evidence>
<proteinExistence type="predicted"/>
<sequence>MNFKLYLPGIVLSCSIFYLCCSCEERQKTDAPHFTKVDSLTETYLNLKDSMLETWNTMITDDNQKIKAMHNLLHELKVSNPANRDALKSYEERLDRLVLSRYTQKSMENAHVIEEYDFASNSLVTELISLAESQTEFAYNSTLQKLVESIRTADQRVDNYREEYDRIATEYNKFLDENKMLLKEIDQDTFLEKKPLFQMVAED</sequence>
<evidence type="ECO:0000313" key="2">
    <source>
        <dbReference type="EMBL" id="MBT1697951.1"/>
    </source>
</evidence>
<dbReference type="AlphaFoldDB" id="A0AAP2DKA7"/>
<evidence type="ECO:0000313" key="3">
    <source>
        <dbReference type="Proteomes" id="UP001319200"/>
    </source>
</evidence>
<comment type="caution">
    <text evidence="2">The sequence shown here is derived from an EMBL/GenBank/DDBJ whole genome shotgun (WGS) entry which is preliminary data.</text>
</comment>
<dbReference type="RefSeq" id="WP_254163824.1">
    <property type="nucleotide sequence ID" value="NZ_JAHESF010000012.1"/>
</dbReference>
<organism evidence="2 3">
    <name type="scientific">Chryseosolibacter histidini</name>
    <dbReference type="NCBI Taxonomy" id="2782349"/>
    <lineage>
        <taxon>Bacteria</taxon>
        <taxon>Pseudomonadati</taxon>
        <taxon>Bacteroidota</taxon>
        <taxon>Cytophagia</taxon>
        <taxon>Cytophagales</taxon>
        <taxon>Chryseotaleaceae</taxon>
        <taxon>Chryseosolibacter</taxon>
    </lineage>
</organism>
<dbReference type="EMBL" id="JAHESF010000012">
    <property type="protein sequence ID" value="MBT1697951.1"/>
    <property type="molecule type" value="Genomic_DNA"/>
</dbReference>
<name>A0AAP2DKA7_9BACT</name>
<keyword evidence="3" id="KW-1185">Reference proteome</keyword>
<reference evidence="2 3" key="1">
    <citation type="submission" date="2021-05" db="EMBL/GenBank/DDBJ databases">
        <title>A Polyphasic approach of four new species of the genus Ohtaekwangia: Ohtaekwangia histidinii sp. nov., Ohtaekwangia cretensis sp. nov., Ohtaekwangia indiensis sp. nov., Ohtaekwangia reichenbachii sp. nov. from diverse environment.</title>
        <authorList>
            <person name="Octaviana S."/>
        </authorList>
    </citation>
    <scope>NUCLEOTIDE SEQUENCE [LARGE SCALE GENOMIC DNA]</scope>
    <source>
        <strain evidence="2 3">PWU4</strain>
    </source>
</reference>